<accession>A0A6C0CTB9</accession>
<dbReference type="InterPro" id="IPR055286">
    <property type="entry name" value="RXYLT1-like"/>
</dbReference>
<dbReference type="GO" id="GO:0035269">
    <property type="term" value="P:protein O-linked glycosylation via mannose"/>
    <property type="evidence" value="ECO:0007669"/>
    <property type="project" value="InterPro"/>
</dbReference>
<dbReference type="AlphaFoldDB" id="A0A6C0CTB9"/>
<organism evidence="1">
    <name type="scientific">viral metagenome</name>
    <dbReference type="NCBI Taxonomy" id="1070528"/>
    <lineage>
        <taxon>unclassified sequences</taxon>
        <taxon>metagenomes</taxon>
        <taxon>organismal metagenomes</taxon>
    </lineage>
</organism>
<reference evidence="1" key="1">
    <citation type="journal article" date="2020" name="Nature">
        <title>Giant virus diversity and host interactions through global metagenomics.</title>
        <authorList>
            <person name="Schulz F."/>
            <person name="Roux S."/>
            <person name="Paez-Espino D."/>
            <person name="Jungbluth S."/>
            <person name="Walsh D.A."/>
            <person name="Denef V.J."/>
            <person name="McMahon K.D."/>
            <person name="Konstantinidis K.T."/>
            <person name="Eloe-Fadrosh E.A."/>
            <person name="Kyrpides N.C."/>
            <person name="Woyke T."/>
        </authorList>
    </citation>
    <scope>NUCLEOTIDE SEQUENCE</scope>
    <source>
        <strain evidence="1">GVMAG-M-3300021962-46</strain>
    </source>
</reference>
<dbReference type="GO" id="GO:0120053">
    <property type="term" value="F:ribitol beta-1,4-xylosyltransferase activity"/>
    <property type="evidence" value="ECO:0007669"/>
    <property type="project" value="InterPro"/>
</dbReference>
<sequence>MKLIEFIQSPNFIDRSNVLTLTKYEQFIQSCDLGTVIPLTQDMIEHQDIHETFRQYKNCVLFISNADIDFPPPKKPYTYDKYFNKNTLPINYLDIDYYDKIDNELLDIIKKNNLRVFCHALSINHPYITNIPLSCFHQFRHFHMKTYPKTILCYANFGLTCDRWFGNPRNIVYKDIQKLHFVLCENIGANGRHQHHDYYYDKIARSKFAICPRGCGIDSYRLWDCILLGCIPIVERYDGNNQMNDLPILFINSYKDYGNLTEAYLHQVYDEFQKRNFNYDKLFFSYWEAKIHEVYDTTIHI</sequence>
<evidence type="ECO:0000313" key="1">
    <source>
        <dbReference type="EMBL" id="QHT07120.1"/>
    </source>
</evidence>
<evidence type="ECO:0008006" key="2">
    <source>
        <dbReference type="Google" id="ProtNLM"/>
    </source>
</evidence>
<name>A0A6C0CTB9_9ZZZZ</name>
<proteinExistence type="predicted"/>
<dbReference type="PANTHER" id="PTHR15576">
    <property type="entry name" value="RIBITOL-5-PHOSPHATE XYLOSYLTRANSFERASE 1"/>
    <property type="match status" value="1"/>
</dbReference>
<dbReference type="PANTHER" id="PTHR15576:SF1">
    <property type="entry name" value="RIBITOL-5-PHOSPHATE XYLOSYLTRANSFERASE 1"/>
    <property type="match status" value="1"/>
</dbReference>
<protein>
    <recommendedName>
        <fullName evidence="2">Exostosin GT47 domain-containing protein</fullName>
    </recommendedName>
</protein>
<dbReference type="GO" id="GO:0005794">
    <property type="term" value="C:Golgi apparatus"/>
    <property type="evidence" value="ECO:0007669"/>
    <property type="project" value="TreeGrafter"/>
</dbReference>
<dbReference type="EMBL" id="MN739479">
    <property type="protein sequence ID" value="QHT07120.1"/>
    <property type="molecule type" value="Genomic_DNA"/>
</dbReference>